<dbReference type="InterPro" id="IPR045206">
    <property type="entry name" value="Maestro_heat-like_prot"/>
</dbReference>
<feature type="non-terminal residue" evidence="4">
    <location>
        <position position="1"/>
    </location>
</feature>
<evidence type="ECO:0000259" key="3">
    <source>
        <dbReference type="Pfam" id="PF23221"/>
    </source>
</evidence>
<feature type="domain" description="MROH2B-like N-terminal HEAT-repeats" evidence="3">
    <location>
        <begin position="11"/>
        <end position="195"/>
    </location>
</feature>
<dbReference type="Pfam" id="PF23210">
    <property type="entry name" value="HEAT_Maestro_2"/>
    <property type="match status" value="1"/>
</dbReference>
<dbReference type="InterPro" id="IPR011989">
    <property type="entry name" value="ARM-like"/>
</dbReference>
<evidence type="ECO:0000313" key="4">
    <source>
        <dbReference type="EMBL" id="NXJ78509.1"/>
    </source>
</evidence>
<evidence type="ECO:0000259" key="2">
    <source>
        <dbReference type="Pfam" id="PF23210"/>
    </source>
</evidence>
<gene>
    <name evidence="4" type="primary">Mroh2a</name>
    <name evidence="4" type="ORF">TROMEL_R03389</name>
</gene>
<dbReference type="PANTHER" id="PTHR23120:SF44">
    <property type="entry name" value="MAESTRO HEAT-LIKE REPEAT-CONTAINING PROTEIN FAMILY MEMBER 1"/>
    <property type="match status" value="1"/>
</dbReference>
<dbReference type="OrthoDB" id="1884734at2759"/>
<feature type="domain" description="MROH2B-like HEAT-repeats" evidence="2">
    <location>
        <begin position="199"/>
        <end position="363"/>
    </location>
</feature>
<dbReference type="AlphaFoldDB" id="A0A7L0E5Y3"/>
<dbReference type="GO" id="GO:0005737">
    <property type="term" value="C:cytoplasm"/>
    <property type="evidence" value="ECO:0007669"/>
    <property type="project" value="TreeGrafter"/>
</dbReference>
<reference evidence="4 5" key="1">
    <citation type="submission" date="2019-09" db="EMBL/GenBank/DDBJ databases">
        <title>Bird 10,000 Genomes (B10K) Project - Family phase.</title>
        <authorList>
            <person name="Zhang G."/>
        </authorList>
    </citation>
    <scope>NUCLEOTIDE SEQUENCE [LARGE SCALE GENOMIC DNA]</scope>
    <source>
        <strain evidence="4">B10K-DU-007-40</strain>
        <tissue evidence="4">Mixed tissue sample</tissue>
    </source>
</reference>
<organism evidence="4 5">
    <name type="scientific">Trogon melanurus</name>
    <name type="common">Black-tailed trogon</name>
    <dbReference type="NCBI Taxonomy" id="56311"/>
    <lineage>
        <taxon>Eukaryota</taxon>
        <taxon>Metazoa</taxon>
        <taxon>Chordata</taxon>
        <taxon>Craniata</taxon>
        <taxon>Vertebrata</taxon>
        <taxon>Euteleostomi</taxon>
        <taxon>Archelosauria</taxon>
        <taxon>Archosauria</taxon>
        <taxon>Dinosauria</taxon>
        <taxon>Saurischia</taxon>
        <taxon>Theropoda</taxon>
        <taxon>Coelurosauria</taxon>
        <taxon>Aves</taxon>
        <taxon>Neognathae</taxon>
        <taxon>Neoaves</taxon>
        <taxon>Telluraves</taxon>
        <taxon>Coraciimorphae</taxon>
        <taxon>Trogoniformes</taxon>
        <taxon>Trogonidae</taxon>
        <taxon>Trogon</taxon>
    </lineage>
</organism>
<dbReference type="InterPro" id="IPR055408">
    <property type="entry name" value="HEAT_MROH2B-like"/>
</dbReference>
<evidence type="ECO:0000313" key="5">
    <source>
        <dbReference type="Proteomes" id="UP000550660"/>
    </source>
</evidence>
<accession>A0A7L0E5Y3</accession>
<proteinExistence type="predicted"/>
<keyword evidence="5" id="KW-1185">Reference proteome</keyword>
<dbReference type="SUPFAM" id="SSF48371">
    <property type="entry name" value="ARM repeat"/>
    <property type="match status" value="1"/>
</dbReference>
<dbReference type="InterPro" id="IPR056282">
    <property type="entry name" value="MROH2B-like_N_HEAT"/>
</dbReference>
<name>A0A7L0E5Y3_TROML</name>
<sequence>QGDRLEAYRELEGALQGQDSCLQKSGVVNRLIAEASSDLRAAQGVTDDVRMAASDVLVALARSHFHFVMPELQSHLKAMRKDPDEAVLLTLAKMARSYALRCIPFVGMTLLALRAVLSRVGSGGTLRAVCRVLEQWSHGVNAYFCSRERCPFPGKGEAQLCEDVYPIFDYVVANWLGCEEEEDKQAVLGAMAAMMRVLLHDERHRQHACEQLPWLLLQYGQVPDTSLVTKSLNSVLEKLEGLKTPLSQGTVLAVSTAVHRQVRGTLASSWPAGALQLPADAQHGFLPAARSCPEETMAFLQSQLSAGSPRGRAAAVGLLRVLARSEAPAVREKLPQVVEAMRSLCKDPSAKVQLAVVQFIRELLSCVPQRCWAWDVVGHVFDEFTRTSGRLVRAE</sequence>
<evidence type="ECO:0000256" key="1">
    <source>
        <dbReference type="ARBA" id="ARBA00022737"/>
    </source>
</evidence>
<dbReference type="Proteomes" id="UP000550660">
    <property type="component" value="Unassembled WGS sequence"/>
</dbReference>
<dbReference type="PANTHER" id="PTHR23120">
    <property type="entry name" value="MAESTRO-RELATED HEAT DOMAIN-CONTAINING"/>
    <property type="match status" value="1"/>
</dbReference>
<dbReference type="Pfam" id="PF23221">
    <property type="entry name" value="HEAT_MROH2B_1st"/>
    <property type="match status" value="1"/>
</dbReference>
<dbReference type="EMBL" id="VXAG01000327">
    <property type="protein sequence ID" value="NXJ78509.1"/>
    <property type="molecule type" value="Genomic_DNA"/>
</dbReference>
<protein>
    <submittedName>
        <fullName evidence="4">MRO2A protein</fullName>
    </submittedName>
</protein>
<dbReference type="Gene3D" id="1.25.10.10">
    <property type="entry name" value="Leucine-rich Repeat Variant"/>
    <property type="match status" value="1"/>
</dbReference>
<comment type="caution">
    <text evidence="4">The sequence shown here is derived from an EMBL/GenBank/DDBJ whole genome shotgun (WGS) entry which is preliminary data.</text>
</comment>
<dbReference type="InterPro" id="IPR016024">
    <property type="entry name" value="ARM-type_fold"/>
</dbReference>
<feature type="non-terminal residue" evidence="4">
    <location>
        <position position="395"/>
    </location>
</feature>
<keyword evidence="1" id="KW-0677">Repeat</keyword>